<name>A0A2N1M701_9GLOM</name>
<sequence>MLNHGINTKNISTEWQIRNEVLENDQKNEIDNVIVGNDIKLDSRKGYDTVRKDSEVNGISQNPDIKDYIMVLQDKYHIVKIVVKNMCIKNGVNHVK</sequence>
<dbReference type="AlphaFoldDB" id="A0A2N1M701"/>
<proteinExistence type="predicted"/>
<gene>
    <name evidence="1" type="ORF">RhiirC2_798118</name>
</gene>
<reference evidence="1 2" key="2">
    <citation type="submission" date="2017-10" db="EMBL/GenBank/DDBJ databases">
        <title>Extensive intraspecific genome diversity in a model arbuscular mycorrhizal fungus.</title>
        <authorList>
            <person name="Chen E.C.H."/>
            <person name="Morin E."/>
            <person name="Baudet D."/>
            <person name="Noel J."/>
            <person name="Ndikumana S."/>
            <person name="Charron P."/>
            <person name="St-Onge C."/>
            <person name="Giorgi J."/>
            <person name="Grigoriev I.V."/>
            <person name="Roux C."/>
            <person name="Martin F.M."/>
            <person name="Corradi N."/>
        </authorList>
    </citation>
    <scope>NUCLEOTIDE SEQUENCE [LARGE SCALE GENOMIC DNA]</scope>
    <source>
        <strain evidence="1 2">C2</strain>
    </source>
</reference>
<accession>A0A2N1M701</accession>
<dbReference type="EMBL" id="LLXL01004436">
    <property type="protein sequence ID" value="PKK57389.1"/>
    <property type="molecule type" value="Genomic_DNA"/>
</dbReference>
<comment type="caution">
    <text evidence="1">The sequence shown here is derived from an EMBL/GenBank/DDBJ whole genome shotgun (WGS) entry which is preliminary data.</text>
</comment>
<reference evidence="1 2" key="1">
    <citation type="submission" date="2016-04" db="EMBL/GenBank/DDBJ databases">
        <title>Genome analyses suggest a sexual origin of heterokaryosis in a supposedly ancient asexual fungus.</title>
        <authorList>
            <person name="Ropars J."/>
            <person name="Sedzielewska K."/>
            <person name="Noel J."/>
            <person name="Charron P."/>
            <person name="Farinelli L."/>
            <person name="Marton T."/>
            <person name="Kruger M."/>
            <person name="Pelin A."/>
            <person name="Brachmann A."/>
            <person name="Corradi N."/>
        </authorList>
    </citation>
    <scope>NUCLEOTIDE SEQUENCE [LARGE SCALE GENOMIC DNA]</scope>
    <source>
        <strain evidence="1 2">C2</strain>
    </source>
</reference>
<evidence type="ECO:0000313" key="1">
    <source>
        <dbReference type="EMBL" id="PKK57389.1"/>
    </source>
</evidence>
<dbReference type="VEuPathDB" id="FungiDB:FUN_000130"/>
<dbReference type="Proteomes" id="UP000233469">
    <property type="component" value="Unassembled WGS sequence"/>
</dbReference>
<organism evidence="1 2">
    <name type="scientific">Rhizophagus irregularis</name>
    <dbReference type="NCBI Taxonomy" id="588596"/>
    <lineage>
        <taxon>Eukaryota</taxon>
        <taxon>Fungi</taxon>
        <taxon>Fungi incertae sedis</taxon>
        <taxon>Mucoromycota</taxon>
        <taxon>Glomeromycotina</taxon>
        <taxon>Glomeromycetes</taxon>
        <taxon>Glomerales</taxon>
        <taxon>Glomeraceae</taxon>
        <taxon>Rhizophagus</taxon>
    </lineage>
</organism>
<protein>
    <submittedName>
        <fullName evidence="1">Uncharacterized protein</fullName>
    </submittedName>
</protein>
<evidence type="ECO:0000313" key="2">
    <source>
        <dbReference type="Proteomes" id="UP000233469"/>
    </source>
</evidence>